<keyword evidence="2" id="KW-1185">Reference proteome</keyword>
<dbReference type="EMBL" id="PGGM01000001">
    <property type="protein sequence ID" value="PSH67484.1"/>
    <property type="molecule type" value="Genomic_DNA"/>
</dbReference>
<protein>
    <submittedName>
        <fullName evidence="1">Uncharacterized protein</fullName>
    </submittedName>
</protein>
<dbReference type="Proteomes" id="UP000241764">
    <property type="component" value="Unassembled WGS sequence"/>
</dbReference>
<gene>
    <name evidence="1" type="ORF">CU103_03840</name>
</gene>
<organism evidence="1 2">
    <name type="scientific">Phyllobacterium sophorae</name>
    <dbReference type="NCBI Taxonomy" id="1520277"/>
    <lineage>
        <taxon>Bacteria</taxon>
        <taxon>Pseudomonadati</taxon>
        <taxon>Pseudomonadota</taxon>
        <taxon>Alphaproteobacteria</taxon>
        <taxon>Hyphomicrobiales</taxon>
        <taxon>Phyllobacteriaceae</taxon>
        <taxon>Phyllobacterium</taxon>
    </lineage>
</organism>
<evidence type="ECO:0000313" key="2">
    <source>
        <dbReference type="Proteomes" id="UP000241764"/>
    </source>
</evidence>
<comment type="caution">
    <text evidence="1">The sequence shown here is derived from an EMBL/GenBank/DDBJ whole genome shotgun (WGS) entry which is preliminary data.</text>
</comment>
<dbReference type="OrthoDB" id="7348044at2"/>
<dbReference type="AlphaFoldDB" id="A0A2P7BM05"/>
<accession>A0A2P7BM05</accession>
<dbReference type="RefSeq" id="WP_106662547.1">
    <property type="nucleotide sequence ID" value="NZ_PGGM01000001.1"/>
</dbReference>
<evidence type="ECO:0000313" key="1">
    <source>
        <dbReference type="EMBL" id="PSH67484.1"/>
    </source>
</evidence>
<name>A0A2P7BM05_9HYPH</name>
<reference evidence="2" key="1">
    <citation type="submission" date="2017-11" db="EMBL/GenBank/DDBJ databases">
        <authorList>
            <person name="Kuznetsova I."/>
            <person name="Sazanova A."/>
            <person name="Chirak E."/>
            <person name="Safronova V."/>
            <person name="Willems A."/>
        </authorList>
    </citation>
    <scope>NUCLEOTIDE SEQUENCE [LARGE SCALE GENOMIC DNA]</scope>
    <source>
        <strain evidence="2">CCBAU 03422</strain>
    </source>
</reference>
<sequence length="189" mass="20333">MSALDETGSQPEGKWRRRSLWALIVLAPLTLLEISYDSVKELVRGNDLWPREVAASQTVTFGGSNWQFASLKTVDGVKAGSLPAGSVPVIARFLVEVGNPDLQNLWLGCSIKLVDANGRSWLPASVPGMPYPADGIKTCSSAAFSGAESGARMVIEENFLVPQDVAAEVRPTLGLGSERPYYLRFAVPN</sequence>
<proteinExistence type="predicted"/>